<evidence type="ECO:0000313" key="3">
    <source>
        <dbReference type="Proteomes" id="UP000026984"/>
    </source>
</evidence>
<organism evidence="2 3">
    <name type="scientific">Cronobacter phage CR8</name>
    <dbReference type="NCBI Taxonomy" id="1327934"/>
    <lineage>
        <taxon>Viruses</taxon>
        <taxon>Duplodnaviria</taxon>
        <taxon>Heunggongvirae</taxon>
        <taxon>Uroviricota</taxon>
        <taxon>Caudoviricetes</taxon>
        <taxon>Vequintavirinae</taxon>
        <taxon>Certrevirus</taxon>
        <taxon>Certrevirus CR8</taxon>
    </lineage>
</organism>
<evidence type="ECO:0000313" key="2">
    <source>
        <dbReference type="EMBL" id="AIA64711.1"/>
    </source>
</evidence>
<keyword evidence="1" id="KW-1133">Transmembrane helix</keyword>
<reference evidence="2 3" key="1">
    <citation type="submission" date="2013-04" db="EMBL/GenBank/DDBJ databases">
        <title>Complete Genome Sequence of Cronobacter sakazakii Bacteriophage CR8.</title>
        <authorList>
            <person name="Kim Y."/>
            <person name="Shin H."/>
            <person name="Ryu S."/>
        </authorList>
    </citation>
    <scope>NUCLEOTIDE SEQUENCE [LARGE SCALE GENOMIC DNA]</scope>
</reference>
<feature type="transmembrane region" description="Helical" evidence="1">
    <location>
        <begin position="6"/>
        <end position="30"/>
    </location>
</feature>
<proteinExistence type="predicted"/>
<gene>
    <name evidence="2" type="ORF">CR8_181</name>
</gene>
<keyword evidence="1" id="KW-0472">Membrane</keyword>
<dbReference type="RefSeq" id="YP_009042418.1">
    <property type="nucleotide sequence ID" value="NC_024354.1"/>
</dbReference>
<dbReference type="KEGG" id="vg:19686932"/>
<dbReference type="EMBL" id="KC954774">
    <property type="protein sequence ID" value="AIA64711.1"/>
    <property type="molecule type" value="Genomic_DNA"/>
</dbReference>
<evidence type="ECO:0000256" key="1">
    <source>
        <dbReference type="SAM" id="Phobius"/>
    </source>
</evidence>
<keyword evidence="3" id="KW-1185">Reference proteome</keyword>
<dbReference type="GeneID" id="19686932"/>
<feature type="transmembrane region" description="Helical" evidence="1">
    <location>
        <begin position="42"/>
        <end position="67"/>
    </location>
</feature>
<keyword evidence="1" id="KW-0812">Transmembrane</keyword>
<accession>A0A060AGI3</accession>
<sequence>MIDFLILATLWFFGIIVPLGGLILIVRKVIVPYWVKGWSSQWVFWYILGAVPLYYYIFCKVLVWIGVESGAGA</sequence>
<dbReference type="Proteomes" id="UP000026984">
    <property type="component" value="Segment"/>
</dbReference>
<protein>
    <submittedName>
        <fullName evidence="2">Uncharacterized protein</fullName>
    </submittedName>
</protein>
<name>A0A060AGI3_9CAUD</name>